<dbReference type="AlphaFoldDB" id="A0AAW2QT80"/>
<proteinExistence type="predicted"/>
<reference evidence="2" key="1">
    <citation type="submission" date="2020-06" db="EMBL/GenBank/DDBJ databases">
        <authorList>
            <person name="Li T."/>
            <person name="Hu X."/>
            <person name="Zhang T."/>
            <person name="Song X."/>
            <person name="Zhang H."/>
            <person name="Dai N."/>
            <person name="Sheng W."/>
            <person name="Hou X."/>
            <person name="Wei L."/>
        </authorList>
    </citation>
    <scope>NUCLEOTIDE SEQUENCE</scope>
    <source>
        <strain evidence="2">G01</strain>
        <tissue evidence="2">Leaf</tissue>
    </source>
</reference>
<dbReference type="EMBL" id="JACGWK010000002">
    <property type="protein sequence ID" value="KAL0371008.1"/>
    <property type="molecule type" value="Genomic_DNA"/>
</dbReference>
<sequence>MGMGENDGGGDQFNNHDLVVCGAPKSPWKTPAATSPMVDADSESWPRSLMRSYEQRIMVLRIPSPPSLRL</sequence>
<protein>
    <submittedName>
        <fullName evidence="2">Uncharacterized protein</fullName>
    </submittedName>
</protein>
<evidence type="ECO:0000256" key="1">
    <source>
        <dbReference type="SAM" id="MobiDB-lite"/>
    </source>
</evidence>
<feature type="region of interest" description="Disordered" evidence="1">
    <location>
        <begin position="1"/>
        <end position="42"/>
    </location>
</feature>
<evidence type="ECO:0000313" key="2">
    <source>
        <dbReference type="EMBL" id="KAL0371008.1"/>
    </source>
</evidence>
<accession>A0AAW2QT80</accession>
<gene>
    <name evidence="2" type="ORF">Sangu_0418900</name>
</gene>
<name>A0AAW2QT80_9LAMI</name>
<reference evidence="2" key="2">
    <citation type="journal article" date="2024" name="Plant">
        <title>Genomic evolution and insights into agronomic trait innovations of Sesamum species.</title>
        <authorList>
            <person name="Miao H."/>
            <person name="Wang L."/>
            <person name="Qu L."/>
            <person name="Liu H."/>
            <person name="Sun Y."/>
            <person name="Le M."/>
            <person name="Wang Q."/>
            <person name="Wei S."/>
            <person name="Zheng Y."/>
            <person name="Lin W."/>
            <person name="Duan Y."/>
            <person name="Cao H."/>
            <person name="Xiong S."/>
            <person name="Wang X."/>
            <person name="Wei L."/>
            <person name="Li C."/>
            <person name="Ma Q."/>
            <person name="Ju M."/>
            <person name="Zhao R."/>
            <person name="Li G."/>
            <person name="Mu C."/>
            <person name="Tian Q."/>
            <person name="Mei H."/>
            <person name="Zhang T."/>
            <person name="Gao T."/>
            <person name="Zhang H."/>
        </authorList>
    </citation>
    <scope>NUCLEOTIDE SEQUENCE</scope>
    <source>
        <strain evidence="2">G01</strain>
    </source>
</reference>
<feature type="compositionally biased region" description="Gly residues" evidence="1">
    <location>
        <begin position="1"/>
        <end position="11"/>
    </location>
</feature>
<comment type="caution">
    <text evidence="2">The sequence shown here is derived from an EMBL/GenBank/DDBJ whole genome shotgun (WGS) entry which is preliminary data.</text>
</comment>
<organism evidence="2">
    <name type="scientific">Sesamum angustifolium</name>
    <dbReference type="NCBI Taxonomy" id="2727405"/>
    <lineage>
        <taxon>Eukaryota</taxon>
        <taxon>Viridiplantae</taxon>
        <taxon>Streptophyta</taxon>
        <taxon>Embryophyta</taxon>
        <taxon>Tracheophyta</taxon>
        <taxon>Spermatophyta</taxon>
        <taxon>Magnoliopsida</taxon>
        <taxon>eudicotyledons</taxon>
        <taxon>Gunneridae</taxon>
        <taxon>Pentapetalae</taxon>
        <taxon>asterids</taxon>
        <taxon>lamiids</taxon>
        <taxon>Lamiales</taxon>
        <taxon>Pedaliaceae</taxon>
        <taxon>Sesamum</taxon>
    </lineage>
</organism>